<proteinExistence type="inferred from homology"/>
<dbReference type="Pfam" id="PF04072">
    <property type="entry name" value="LCM"/>
    <property type="match status" value="1"/>
</dbReference>
<dbReference type="STRING" id="2025994.A0A2T3A094"/>
<evidence type="ECO:0000313" key="11">
    <source>
        <dbReference type="EMBL" id="PSR80448.1"/>
    </source>
</evidence>
<evidence type="ECO:0000256" key="10">
    <source>
        <dbReference type="SAM" id="MobiDB-lite"/>
    </source>
</evidence>
<dbReference type="GO" id="GO:0018423">
    <property type="term" value="F:protein C-terminal leucine carboxyl O-methyltransferase activity"/>
    <property type="evidence" value="ECO:0007669"/>
    <property type="project" value="UniProtKB-EC"/>
</dbReference>
<evidence type="ECO:0000256" key="4">
    <source>
        <dbReference type="ARBA" id="ARBA00017497"/>
    </source>
</evidence>
<feature type="region of interest" description="Disordered" evidence="10">
    <location>
        <begin position="1"/>
        <end position="43"/>
    </location>
</feature>
<dbReference type="OrthoDB" id="203237at2759"/>
<name>A0A2T3A094_9PEZI</name>
<dbReference type="PANTHER" id="PTHR13600:SF21">
    <property type="entry name" value="LEUCINE CARBOXYL METHYLTRANSFERASE 1"/>
    <property type="match status" value="1"/>
</dbReference>
<feature type="binding site" evidence="9">
    <location>
        <begin position="210"/>
        <end position="211"/>
    </location>
    <ligand>
        <name>S-adenosyl-L-methionine</name>
        <dbReference type="ChEBI" id="CHEBI:59789"/>
    </ligand>
</feature>
<keyword evidence="5 8" id="KW-0489">Methyltransferase</keyword>
<evidence type="ECO:0000256" key="3">
    <source>
        <dbReference type="ARBA" id="ARBA00012834"/>
    </source>
</evidence>
<dbReference type="InterPro" id="IPR007213">
    <property type="entry name" value="Ppm1/Ppm2/Tcmp"/>
</dbReference>
<dbReference type="Proteomes" id="UP000241462">
    <property type="component" value="Unassembled WGS sequence"/>
</dbReference>
<gene>
    <name evidence="11" type="ORF">BD289DRAFT_374035</name>
</gene>
<evidence type="ECO:0000313" key="12">
    <source>
        <dbReference type="Proteomes" id="UP000241462"/>
    </source>
</evidence>
<dbReference type="FunCoup" id="A0A2T3A094">
    <property type="interactions" value="538"/>
</dbReference>
<evidence type="ECO:0000256" key="6">
    <source>
        <dbReference type="ARBA" id="ARBA00022679"/>
    </source>
</evidence>
<keyword evidence="6 8" id="KW-0808">Transferase</keyword>
<keyword evidence="12" id="KW-1185">Reference proteome</keyword>
<dbReference type="InterPro" id="IPR029063">
    <property type="entry name" value="SAM-dependent_MTases_sf"/>
</dbReference>
<comment type="function">
    <text evidence="8">Methylates the carboxyl group of the C-terminal leucine residue of protein phosphatase 2A catalytic subunits to form alpha-leucine ester residues.</text>
</comment>
<evidence type="ECO:0000256" key="8">
    <source>
        <dbReference type="PIRNR" id="PIRNR016305"/>
    </source>
</evidence>
<feature type="binding site" evidence="9">
    <location>
        <position position="125"/>
    </location>
    <ligand>
        <name>S-adenosyl-L-methionine</name>
        <dbReference type="ChEBI" id="CHEBI:59789"/>
    </ligand>
</feature>
<dbReference type="PIRSF" id="PIRSF016305">
    <property type="entry name" value="LCM_mtfrase"/>
    <property type="match status" value="1"/>
</dbReference>
<dbReference type="Gene3D" id="3.40.50.150">
    <property type="entry name" value="Vaccinia Virus protein VP39"/>
    <property type="match status" value="1"/>
</dbReference>
<dbReference type="PANTHER" id="PTHR13600">
    <property type="entry name" value="LEUCINE CARBOXYL METHYLTRANSFERASE"/>
    <property type="match status" value="1"/>
</dbReference>
<evidence type="ECO:0000256" key="1">
    <source>
        <dbReference type="ARBA" id="ARBA00000724"/>
    </source>
</evidence>
<dbReference type="InterPro" id="IPR016651">
    <property type="entry name" value="LCMT1"/>
</dbReference>
<dbReference type="EMBL" id="KZ678530">
    <property type="protein sequence ID" value="PSR80448.1"/>
    <property type="molecule type" value="Genomic_DNA"/>
</dbReference>
<evidence type="ECO:0000256" key="5">
    <source>
        <dbReference type="ARBA" id="ARBA00022603"/>
    </source>
</evidence>
<comment type="similarity">
    <text evidence="2 8">Belongs to the methyltransferase superfamily. LCMT family.</text>
</comment>
<dbReference type="InParanoid" id="A0A2T3A094"/>
<feature type="binding site" evidence="9">
    <location>
        <position position="245"/>
    </location>
    <ligand>
        <name>S-adenosyl-L-methionine</name>
        <dbReference type="ChEBI" id="CHEBI:59789"/>
    </ligand>
</feature>
<evidence type="ECO:0000256" key="7">
    <source>
        <dbReference type="ARBA" id="ARBA00022691"/>
    </source>
</evidence>
<dbReference type="SUPFAM" id="SSF53335">
    <property type="entry name" value="S-adenosyl-L-methionine-dependent methyltransferases"/>
    <property type="match status" value="1"/>
</dbReference>
<sequence>MSAPSIPNLLSLRGTRGGGRGRGRGSTRGNLSQASSSQARHDAVIQGTDNDAAVSRLSAVQVGYLEDPYAQYFVSQLQADRRLPIINRGTYTRTMALDRLIDSFLDVSDVSEGASPPVRQIVSLGAGTDTRCFRIFSRKNRRCRLVYHEMDFSTIVARKRMMVEATPALRTVLTNAGPAVEASEFSEKYRSSWRATPQGEGNEYWCHGADLRHVARLSQKPEDDSVAGPVVSALRTDIPTLLISECCLCYLDPTEARDVIKFFTDKIPEIGLALYEPTRPDDAFGKQMVSNLAARRIRMPTLEVYKEPRDQEERFRHAGFENIAQGTIDSLWNTWVPLEEKERLDRLEGLDEVEEWHLLAAHYIVAWGSRGRGFNSWLRLQPS</sequence>
<protein>
    <recommendedName>
        <fullName evidence="4 8">Leucine carboxyl methyltransferase 1</fullName>
        <ecNumber evidence="3 8">2.1.1.233</ecNumber>
    </recommendedName>
</protein>
<accession>A0A2T3A094</accession>
<feature type="binding site" evidence="9">
    <location>
        <position position="93"/>
    </location>
    <ligand>
        <name>S-adenosyl-L-methionine</name>
        <dbReference type="ChEBI" id="CHEBI:59789"/>
    </ligand>
</feature>
<reference evidence="11 12" key="1">
    <citation type="journal article" date="2018" name="Mycol. Prog.">
        <title>Coniella lustricola, a new species from submerged detritus.</title>
        <authorList>
            <person name="Raudabaugh D.B."/>
            <person name="Iturriaga T."/>
            <person name="Carver A."/>
            <person name="Mondo S."/>
            <person name="Pangilinan J."/>
            <person name="Lipzen A."/>
            <person name="He G."/>
            <person name="Amirebrahimi M."/>
            <person name="Grigoriev I.V."/>
            <person name="Miller A.N."/>
        </authorList>
    </citation>
    <scope>NUCLEOTIDE SEQUENCE [LARGE SCALE GENOMIC DNA]</scope>
    <source>
        <strain evidence="11 12">B22-T-1</strain>
    </source>
</reference>
<evidence type="ECO:0000256" key="9">
    <source>
        <dbReference type="PIRSR" id="PIRSR016305-1"/>
    </source>
</evidence>
<dbReference type="AlphaFoldDB" id="A0A2T3A094"/>
<comment type="catalytic activity">
    <reaction evidence="1 8">
        <text>[phosphatase 2A protein]-C-terminal L-leucine + S-adenosyl-L-methionine = [phosphatase 2A protein]-C-terminal L-leucine methyl ester + S-adenosyl-L-homocysteine</text>
        <dbReference type="Rhea" id="RHEA:48544"/>
        <dbReference type="Rhea" id="RHEA-COMP:12134"/>
        <dbReference type="Rhea" id="RHEA-COMP:12135"/>
        <dbReference type="ChEBI" id="CHEBI:57856"/>
        <dbReference type="ChEBI" id="CHEBI:59789"/>
        <dbReference type="ChEBI" id="CHEBI:90516"/>
        <dbReference type="ChEBI" id="CHEBI:90517"/>
        <dbReference type="EC" id="2.1.1.233"/>
    </reaction>
</comment>
<evidence type="ECO:0000256" key="2">
    <source>
        <dbReference type="ARBA" id="ARBA00010703"/>
    </source>
</evidence>
<keyword evidence="7 8" id="KW-0949">S-adenosyl-L-methionine</keyword>
<dbReference type="GO" id="GO:0032259">
    <property type="term" value="P:methylation"/>
    <property type="evidence" value="ECO:0007669"/>
    <property type="project" value="UniProtKB-KW"/>
</dbReference>
<dbReference type="EC" id="2.1.1.233" evidence="3 8"/>
<organism evidence="11 12">
    <name type="scientific">Coniella lustricola</name>
    <dbReference type="NCBI Taxonomy" id="2025994"/>
    <lineage>
        <taxon>Eukaryota</taxon>
        <taxon>Fungi</taxon>
        <taxon>Dikarya</taxon>
        <taxon>Ascomycota</taxon>
        <taxon>Pezizomycotina</taxon>
        <taxon>Sordariomycetes</taxon>
        <taxon>Sordariomycetidae</taxon>
        <taxon>Diaporthales</taxon>
        <taxon>Schizoparmaceae</taxon>
        <taxon>Coniella</taxon>
    </lineage>
</organism>